<proteinExistence type="predicted"/>
<gene>
    <name evidence="1" type="ORF">BO72DRAFT_28757</name>
</gene>
<dbReference type="AlphaFoldDB" id="A0A8G1VTK5"/>
<dbReference type="EMBL" id="KZ824732">
    <property type="protein sequence ID" value="RAK71163.1"/>
    <property type="molecule type" value="Genomic_DNA"/>
</dbReference>
<dbReference type="SUPFAM" id="SSF55753">
    <property type="entry name" value="Actin depolymerizing proteins"/>
    <property type="match status" value="1"/>
</dbReference>
<evidence type="ECO:0000313" key="2">
    <source>
        <dbReference type="Proteomes" id="UP000249789"/>
    </source>
</evidence>
<organism evidence="1 2">
    <name type="scientific">Aspergillus fijiensis CBS 313.89</name>
    <dbReference type="NCBI Taxonomy" id="1448319"/>
    <lineage>
        <taxon>Eukaryota</taxon>
        <taxon>Fungi</taxon>
        <taxon>Dikarya</taxon>
        <taxon>Ascomycota</taxon>
        <taxon>Pezizomycotina</taxon>
        <taxon>Eurotiomycetes</taxon>
        <taxon>Eurotiomycetidae</taxon>
        <taxon>Eurotiales</taxon>
        <taxon>Aspergillaceae</taxon>
        <taxon>Aspergillus</taxon>
    </lineage>
</organism>
<reference evidence="1 2" key="1">
    <citation type="submission" date="2018-02" db="EMBL/GenBank/DDBJ databases">
        <title>The genomes of Aspergillus section Nigri reveals drivers in fungal speciation.</title>
        <authorList>
            <consortium name="DOE Joint Genome Institute"/>
            <person name="Vesth T.C."/>
            <person name="Nybo J."/>
            <person name="Theobald S."/>
            <person name="Brandl J."/>
            <person name="Frisvad J.C."/>
            <person name="Nielsen K.F."/>
            <person name="Lyhne E.K."/>
            <person name="Kogle M.E."/>
            <person name="Kuo A."/>
            <person name="Riley R."/>
            <person name="Clum A."/>
            <person name="Nolan M."/>
            <person name="Lipzen A."/>
            <person name="Salamov A."/>
            <person name="Henrissat B."/>
            <person name="Wiebenga A."/>
            <person name="De vries R.P."/>
            <person name="Grigoriev I.V."/>
            <person name="Mortensen U.H."/>
            <person name="Andersen M.R."/>
            <person name="Baker S.E."/>
        </authorList>
    </citation>
    <scope>NUCLEOTIDE SEQUENCE [LARGE SCALE GENOMIC DNA]</scope>
    <source>
        <strain evidence="1 2">CBS 313.89</strain>
    </source>
</reference>
<keyword evidence="2" id="KW-1185">Reference proteome</keyword>
<dbReference type="RefSeq" id="XP_040795175.1">
    <property type="nucleotide sequence ID" value="XM_040940338.1"/>
</dbReference>
<dbReference type="GeneID" id="63857671"/>
<sequence length="97" mass="10858">MSLNGLDHPTVIEAYQTALTEAGGWFLLRYVSRDEVALLERGTGGVPDVRNAIEGYEETSPLYGFLQYRRRKVVLSYLPDGMSRLLQGARLSSVLRP</sequence>
<dbReference type="VEuPathDB" id="FungiDB:BO72DRAFT_28757"/>
<protein>
    <recommendedName>
        <fullName evidence="3">ADF-H domain-containing protein</fullName>
    </recommendedName>
</protein>
<dbReference type="Proteomes" id="UP000249789">
    <property type="component" value="Unassembled WGS sequence"/>
</dbReference>
<dbReference type="OrthoDB" id="74412at2759"/>
<evidence type="ECO:0000313" key="1">
    <source>
        <dbReference type="EMBL" id="RAK71163.1"/>
    </source>
</evidence>
<accession>A0A8G1VTK5</accession>
<name>A0A8G1VTK5_9EURO</name>
<evidence type="ECO:0008006" key="3">
    <source>
        <dbReference type="Google" id="ProtNLM"/>
    </source>
</evidence>